<gene>
    <name evidence="2" type="ORF">HMPREF9715_03048</name>
</gene>
<organism evidence="2 3">
    <name type="scientific">Myroides odoratimimus CIP 101113</name>
    <dbReference type="NCBI Taxonomy" id="883154"/>
    <lineage>
        <taxon>Bacteria</taxon>
        <taxon>Pseudomonadati</taxon>
        <taxon>Bacteroidota</taxon>
        <taxon>Flavobacteriia</taxon>
        <taxon>Flavobacteriales</taxon>
        <taxon>Flavobacteriaceae</taxon>
        <taxon>Myroides</taxon>
    </lineage>
</organism>
<feature type="transmembrane region" description="Helical" evidence="1">
    <location>
        <begin position="12"/>
        <end position="29"/>
    </location>
</feature>
<dbReference type="AlphaFoldDB" id="A0AAV3EZA5"/>
<name>A0AAV3EZA5_9FLAO</name>
<evidence type="ECO:0000313" key="3">
    <source>
        <dbReference type="Proteomes" id="UP000004834"/>
    </source>
</evidence>
<proteinExistence type="predicted"/>
<sequence length="45" mass="5363">MTTNFELKSFKSVIFNIFCAFYLGLLMKLNDNVFFYKSRVQTTLE</sequence>
<evidence type="ECO:0000256" key="1">
    <source>
        <dbReference type="SAM" id="Phobius"/>
    </source>
</evidence>
<dbReference type="Proteomes" id="UP000004834">
    <property type="component" value="Unassembled WGS sequence"/>
</dbReference>
<evidence type="ECO:0000313" key="2">
    <source>
        <dbReference type="EMBL" id="EHO06327.1"/>
    </source>
</evidence>
<dbReference type="EMBL" id="AGEE01000051">
    <property type="protein sequence ID" value="EHO06327.1"/>
    <property type="molecule type" value="Genomic_DNA"/>
</dbReference>
<accession>A0AAV3EZA5</accession>
<reference evidence="2 3" key="1">
    <citation type="submission" date="2011-11" db="EMBL/GenBank/DDBJ databases">
        <title>The Genome Sequence of Myroides odoratimimus CIP 101113.</title>
        <authorList>
            <person name="Earl A."/>
            <person name="Ward D."/>
            <person name="Feldgarden M."/>
            <person name="Gevers D."/>
            <person name="Huys G."/>
            <person name="Young S.K."/>
            <person name="Zeng Q."/>
            <person name="Gargeya S."/>
            <person name="Fitzgerald M."/>
            <person name="Haas B."/>
            <person name="Abouelleil A."/>
            <person name="Alvarado L."/>
            <person name="Arachchi H.M."/>
            <person name="Berlin A."/>
            <person name="Brown A."/>
            <person name="Chapman S.B."/>
            <person name="Chen Z."/>
            <person name="Dunbar C."/>
            <person name="Freedman E."/>
            <person name="Gearin G."/>
            <person name="Goldberg J."/>
            <person name="Griggs A."/>
            <person name="Gujja S."/>
            <person name="Heiman D."/>
            <person name="Howarth C."/>
            <person name="Larson L."/>
            <person name="Lui A."/>
            <person name="MacDonald P.J.P."/>
            <person name="Montmayeur A."/>
            <person name="Murphy C."/>
            <person name="Neiman D."/>
            <person name="Pearson M."/>
            <person name="Priest M."/>
            <person name="Roberts A."/>
            <person name="Saif S."/>
            <person name="Shea T."/>
            <person name="Shenoy N."/>
            <person name="Sisk P."/>
            <person name="Stolte C."/>
            <person name="Sykes S."/>
            <person name="Wortman J."/>
            <person name="Nusbaum C."/>
            <person name="Birren B."/>
        </authorList>
    </citation>
    <scope>NUCLEOTIDE SEQUENCE [LARGE SCALE GENOMIC DNA]</scope>
    <source>
        <strain evidence="2 3">CIP 101113</strain>
    </source>
</reference>
<keyword evidence="1" id="KW-0812">Transmembrane</keyword>
<comment type="caution">
    <text evidence="2">The sequence shown here is derived from an EMBL/GenBank/DDBJ whole genome shotgun (WGS) entry which is preliminary data.</text>
</comment>
<protein>
    <submittedName>
        <fullName evidence="2">Uncharacterized protein</fullName>
    </submittedName>
</protein>
<keyword evidence="1" id="KW-1133">Transmembrane helix</keyword>
<keyword evidence="1" id="KW-0472">Membrane</keyword>